<dbReference type="HOGENOM" id="CLU_117531_0_0_5"/>
<keyword evidence="3" id="KW-1185">Reference proteome</keyword>
<organism evidence="2 3">
    <name type="scientific">Asticcacaulis biprosthecium C19</name>
    <dbReference type="NCBI Taxonomy" id="715226"/>
    <lineage>
        <taxon>Bacteria</taxon>
        <taxon>Pseudomonadati</taxon>
        <taxon>Pseudomonadota</taxon>
        <taxon>Alphaproteobacteria</taxon>
        <taxon>Caulobacterales</taxon>
        <taxon>Caulobacteraceae</taxon>
        <taxon>Asticcacaulis</taxon>
    </lineage>
</organism>
<feature type="region of interest" description="Disordered" evidence="1">
    <location>
        <begin position="30"/>
        <end position="54"/>
    </location>
</feature>
<sequence length="211" mass="21797">MVQTRRSSALIGRLVAFVLIGSLAGLTSGCGKKPETAPEPQVQPVAPPKPPVHLPSRNPGLWEMTIAEEGSAEPPQLLQICIDAEADRHLGVLGNDLSGDSCRKTVSANAEGWDVLAACDMGNGVSNEYSGAIVGDYASAYNMRLRSQTTQGGASQGVANYTVTAKRTGNCTSGQSPGDVVNDGVQFNLFDMAGMQRSGAASSGAPLHPGD</sequence>
<evidence type="ECO:0000313" key="3">
    <source>
        <dbReference type="Proteomes" id="UP000006512"/>
    </source>
</evidence>
<reference evidence="3" key="1">
    <citation type="submission" date="2011-03" db="EMBL/GenBank/DDBJ databases">
        <title>Draft genome sequence of Brevundimonas diminuta.</title>
        <authorList>
            <person name="Brown P.J.B."/>
            <person name="Buechlein A."/>
            <person name="Hemmerich C."/>
            <person name="Brun Y.V."/>
        </authorList>
    </citation>
    <scope>NUCLEOTIDE SEQUENCE [LARGE SCALE GENOMIC DNA]</scope>
    <source>
        <strain evidence="3">C19</strain>
    </source>
</reference>
<dbReference type="Pfam" id="PF12276">
    <property type="entry name" value="DUF3617"/>
    <property type="match status" value="1"/>
</dbReference>
<dbReference type="EMBL" id="GL883078">
    <property type="protein sequence ID" value="EGF91245.1"/>
    <property type="molecule type" value="Genomic_DNA"/>
</dbReference>
<dbReference type="AlphaFoldDB" id="F4QPI7"/>
<dbReference type="Proteomes" id="UP000006512">
    <property type="component" value="Unassembled WGS sequence"/>
</dbReference>
<evidence type="ECO:0000313" key="2">
    <source>
        <dbReference type="EMBL" id="EGF91245.1"/>
    </source>
</evidence>
<dbReference type="eggNOG" id="ENOG5030GJ5">
    <property type="taxonomic scope" value="Bacteria"/>
</dbReference>
<dbReference type="RefSeq" id="WP_006273441.1">
    <property type="nucleotide sequence ID" value="NZ_GL883078.1"/>
</dbReference>
<accession>F4QPI7</accession>
<dbReference type="PROSITE" id="PS51257">
    <property type="entry name" value="PROKAR_LIPOPROTEIN"/>
    <property type="match status" value="1"/>
</dbReference>
<evidence type="ECO:0000256" key="1">
    <source>
        <dbReference type="SAM" id="MobiDB-lite"/>
    </source>
</evidence>
<proteinExistence type="predicted"/>
<protein>
    <recommendedName>
        <fullName evidence="4">DUF3617 family protein</fullName>
    </recommendedName>
</protein>
<name>F4QPI7_9CAUL</name>
<evidence type="ECO:0008006" key="4">
    <source>
        <dbReference type="Google" id="ProtNLM"/>
    </source>
</evidence>
<dbReference type="InterPro" id="IPR022061">
    <property type="entry name" value="DUF3617"/>
</dbReference>
<gene>
    <name evidence="2" type="ORF">ABI_26600</name>
</gene>